<reference evidence="2" key="1">
    <citation type="submission" date="2017-09" db="EMBL/GenBank/DDBJ databases">
        <title>Depth-based differentiation of microbial function through sediment-hosted aquifers and enrichment of novel symbionts in the deep terrestrial subsurface.</title>
        <authorList>
            <person name="Probst A.J."/>
            <person name="Ladd B."/>
            <person name="Jarett J.K."/>
            <person name="Geller-Mcgrath D.E."/>
            <person name="Sieber C.M.K."/>
            <person name="Emerson J.B."/>
            <person name="Anantharaman K."/>
            <person name="Thomas B.C."/>
            <person name="Malmstrom R."/>
            <person name="Stieglmeier M."/>
            <person name="Klingl A."/>
            <person name="Woyke T."/>
            <person name="Ryan C.M."/>
            <person name="Banfield J.F."/>
        </authorList>
    </citation>
    <scope>NUCLEOTIDE SEQUENCE [LARGE SCALE GENOMIC DNA]</scope>
</reference>
<name>A0A2M8KEP0_9BACT</name>
<dbReference type="Pfam" id="PF13177">
    <property type="entry name" value="DNA_pol3_delta2"/>
    <property type="match status" value="1"/>
</dbReference>
<dbReference type="InterPro" id="IPR027417">
    <property type="entry name" value="P-loop_NTPase"/>
</dbReference>
<comment type="caution">
    <text evidence="1">The sequence shown here is derived from an EMBL/GenBank/DDBJ whole genome shotgun (WGS) entry which is preliminary data.</text>
</comment>
<evidence type="ECO:0000313" key="1">
    <source>
        <dbReference type="EMBL" id="PJE58377.1"/>
    </source>
</evidence>
<dbReference type="PANTHER" id="PTHR11669:SF8">
    <property type="entry name" value="DNA POLYMERASE III SUBUNIT DELTA"/>
    <property type="match status" value="1"/>
</dbReference>
<evidence type="ECO:0000313" key="2">
    <source>
        <dbReference type="Proteomes" id="UP000231450"/>
    </source>
</evidence>
<dbReference type="EMBL" id="PFDW01000021">
    <property type="protein sequence ID" value="PJE58377.1"/>
    <property type="molecule type" value="Genomic_DNA"/>
</dbReference>
<evidence type="ECO:0008006" key="3">
    <source>
        <dbReference type="Google" id="ProtNLM"/>
    </source>
</evidence>
<proteinExistence type="predicted"/>
<dbReference type="SUPFAM" id="SSF52540">
    <property type="entry name" value="P-loop containing nucleoside triphosphate hydrolases"/>
    <property type="match status" value="1"/>
</dbReference>
<dbReference type="AlphaFoldDB" id="A0A2M8KEP0"/>
<accession>A0A2M8KEP0</accession>
<dbReference type="Proteomes" id="UP000231450">
    <property type="component" value="Unassembled WGS sequence"/>
</dbReference>
<dbReference type="Gene3D" id="3.40.50.300">
    <property type="entry name" value="P-loop containing nucleotide triphosphate hydrolases"/>
    <property type="match status" value="1"/>
</dbReference>
<gene>
    <name evidence="1" type="ORF">COU81_01040</name>
</gene>
<sequence>MIIGHQLILKTFKRLHSQNSLAHAYLFVGPAQVGKATVALKIAEIIQGVENDNQDMLVISSQPREAEGGKEAGVTIKQIRSMQHFLSLSVFQAKFKVVIIDGIDTLNRDATTSLLKTLEEPPPNSIIICISSHYEKILPTITSRCQVIRFGLVKESFIEIFVSNNSPRLAKRLSRLASGRPGVAINFLINTKLIKDYELILKKLIEIEDAEIYEKLLFAKKISENYVKFQEMLTYWQLLLRDKMLAQIGCGDLSINEVMKKNGKYDIIKLSELLRNAQELVTGMQNPSFNLRLALENFLLQL</sequence>
<organism evidence="1 2">
    <name type="scientific">Candidatus Portnoybacteria bacterium CG10_big_fil_rev_8_21_14_0_10_36_7</name>
    <dbReference type="NCBI Taxonomy" id="1974812"/>
    <lineage>
        <taxon>Bacteria</taxon>
        <taxon>Candidatus Portnoyibacteriota</taxon>
    </lineage>
</organism>
<dbReference type="GO" id="GO:0006261">
    <property type="term" value="P:DNA-templated DNA replication"/>
    <property type="evidence" value="ECO:0007669"/>
    <property type="project" value="TreeGrafter"/>
</dbReference>
<protein>
    <recommendedName>
        <fullName evidence="3">AAA+ ATPase domain-containing protein</fullName>
    </recommendedName>
</protein>
<dbReference type="PANTHER" id="PTHR11669">
    <property type="entry name" value="REPLICATION FACTOR C / DNA POLYMERASE III GAMMA-TAU SUBUNIT"/>
    <property type="match status" value="1"/>
</dbReference>
<dbReference type="InterPro" id="IPR050238">
    <property type="entry name" value="DNA_Rep/Repair_Clamp_Loader"/>
</dbReference>
<dbReference type="CDD" id="cd00009">
    <property type="entry name" value="AAA"/>
    <property type="match status" value="1"/>
</dbReference>